<dbReference type="PANTHER" id="PTHR38664">
    <property type="entry name" value="SLR0058 PROTEIN"/>
    <property type="match status" value="1"/>
</dbReference>
<dbReference type="EMBL" id="MDER01000039">
    <property type="protein sequence ID" value="ODP28337.1"/>
    <property type="molecule type" value="Genomic_DNA"/>
</dbReference>
<dbReference type="RefSeq" id="WP_069327744.1">
    <property type="nucleotide sequence ID" value="NZ_MDER01000039.1"/>
</dbReference>
<dbReference type="AlphaFoldDB" id="A0A1E3L3F8"/>
<proteinExistence type="predicted"/>
<evidence type="ECO:0000313" key="1">
    <source>
        <dbReference type="EMBL" id="ODP28337.1"/>
    </source>
</evidence>
<keyword evidence="2" id="KW-1185">Reference proteome</keyword>
<dbReference type="InterPro" id="IPR008769">
    <property type="entry name" value="PhaF_PhaI"/>
</dbReference>
<accession>A0A1E3L3F8</accession>
<dbReference type="STRING" id="1886670.PTI45_02327"/>
<dbReference type="PATRIC" id="fig|1886670.3.peg.2367"/>
<protein>
    <recommendedName>
        <fullName evidence="3">Polyhydroxyalkanoate synthesis regulator</fullName>
    </recommendedName>
</protein>
<dbReference type="Proteomes" id="UP000094578">
    <property type="component" value="Unassembled WGS sequence"/>
</dbReference>
<evidence type="ECO:0000313" key="2">
    <source>
        <dbReference type="Proteomes" id="UP000094578"/>
    </source>
</evidence>
<dbReference type="PANTHER" id="PTHR38664:SF1">
    <property type="entry name" value="SLR0058 PROTEIN"/>
    <property type="match status" value="1"/>
</dbReference>
<dbReference type="Pfam" id="PF05597">
    <property type="entry name" value="Phasin"/>
    <property type="match status" value="1"/>
</dbReference>
<organism evidence="1 2">
    <name type="scientific">Paenibacillus nuruki</name>
    <dbReference type="NCBI Taxonomy" id="1886670"/>
    <lineage>
        <taxon>Bacteria</taxon>
        <taxon>Bacillati</taxon>
        <taxon>Bacillota</taxon>
        <taxon>Bacilli</taxon>
        <taxon>Bacillales</taxon>
        <taxon>Paenibacillaceae</taxon>
        <taxon>Paenibacillus</taxon>
    </lineage>
</organism>
<name>A0A1E3L3F8_9BACL</name>
<dbReference type="NCBIfam" id="NF047773">
    <property type="entry name" value="phas_rel_Lepto"/>
    <property type="match status" value="1"/>
</dbReference>
<sequence length="106" mass="12044">MSDLFKRAVSLGLGLTIVSKEKVEKTVEDLVKRGELAPSESRALVNKLMDRGEEEQNQVKTWIRGQVQKVLTELEVPSKETTEQLNERITVLEKRVAELESPQQPE</sequence>
<gene>
    <name evidence="1" type="ORF">PTI45_02327</name>
</gene>
<evidence type="ECO:0008006" key="3">
    <source>
        <dbReference type="Google" id="ProtNLM"/>
    </source>
</evidence>
<comment type="caution">
    <text evidence="1">The sequence shown here is derived from an EMBL/GenBank/DDBJ whole genome shotgun (WGS) entry which is preliminary data.</text>
</comment>
<reference evidence="1 2" key="1">
    <citation type="submission" date="2016-08" db="EMBL/GenBank/DDBJ databases">
        <title>Genome sequencing of Paenibacillus sp. TI45-13ar, isolated from Korean traditional nuruk.</title>
        <authorList>
            <person name="Kim S.-J."/>
        </authorList>
    </citation>
    <scope>NUCLEOTIDE SEQUENCE [LARGE SCALE GENOMIC DNA]</scope>
    <source>
        <strain evidence="1 2">TI45-13ar</strain>
    </source>
</reference>